<comment type="caution">
    <text evidence="1">The sequence shown here is derived from an EMBL/GenBank/DDBJ whole genome shotgun (WGS) entry which is preliminary data.</text>
</comment>
<evidence type="ECO:0000313" key="2">
    <source>
        <dbReference type="Proteomes" id="UP000826271"/>
    </source>
</evidence>
<proteinExistence type="predicted"/>
<dbReference type="EMBL" id="WHWC01000010">
    <property type="protein sequence ID" value="KAG8374857.1"/>
    <property type="molecule type" value="Genomic_DNA"/>
</dbReference>
<keyword evidence="2" id="KW-1185">Reference proteome</keyword>
<evidence type="ECO:0000313" key="1">
    <source>
        <dbReference type="EMBL" id="KAG8374857.1"/>
    </source>
</evidence>
<dbReference type="Proteomes" id="UP000826271">
    <property type="component" value="Unassembled WGS sequence"/>
</dbReference>
<organism evidence="1 2">
    <name type="scientific">Buddleja alternifolia</name>
    <dbReference type="NCBI Taxonomy" id="168488"/>
    <lineage>
        <taxon>Eukaryota</taxon>
        <taxon>Viridiplantae</taxon>
        <taxon>Streptophyta</taxon>
        <taxon>Embryophyta</taxon>
        <taxon>Tracheophyta</taxon>
        <taxon>Spermatophyta</taxon>
        <taxon>Magnoliopsida</taxon>
        <taxon>eudicotyledons</taxon>
        <taxon>Gunneridae</taxon>
        <taxon>Pentapetalae</taxon>
        <taxon>asterids</taxon>
        <taxon>lamiids</taxon>
        <taxon>Lamiales</taxon>
        <taxon>Scrophulariaceae</taxon>
        <taxon>Buddlejeae</taxon>
        <taxon>Buddleja</taxon>
    </lineage>
</organism>
<sequence length="737" mass="82727">MALEAFLDSNSQLAIPLMFPISGSRGILEALSSRSSLKNEEHLKSMLGMAQWDTNLVSDVMNSTIMRKSSTSGSAVDYDADFAVSNLTLPTGASLQSHGSPYMEPYVSLPSSPMSFPSDNSVTDFSTDDAFAYLCEGGQKERERKQLGKTKASTDLSKSKLQICQDSLPVKIKQEQGLLNPILKKPRLDVNQEKIQQQQQEHQIIQELLLKELQDRNPQLKAMIKQYREQNQLQPPILHSVAQLRGFHLEPTKQQMRSFLHDQGNQPGIFTPLLDSGICSRRFMQYLYHLRNLTHDNGIAYWKNFVREYYAPGARTRWCFSNYGNIQQHATGVFCPKSMETWCCDICGLRSGKGLEATFEAIPRLFKIKFESGMLDEILFLELPRACKIPSGLVLEYQKAVQESVYENFRVVHEGKLRIVFRHDLKILSWEFCALNHEEFLLRRLVAPQVNQLVQAAEKYQNGNQNAASIRVSSKDLQTKCEVFVSAGDQLARTMDLPLVNDLGYPKRFIRCLQISEVVNSMKDLMDYSHDRKMGPIASLNNYSQGAKTGNQVNEKQEMELYAGAGPGFRNGCLMTDNGIASGSGKRGFTLVNSNNQFFGQNFSIPPERSKPYEHGKTPHQALVDKLLHDMVAANRGKSVKDKYGKLNDENAHQPYQNTFTSLLNGTMQQLVTGNELLFGESSNAASRTDFAKASSNGSSSAVGHNITVKEEPKSPEQLPEYLQNLSGLSKIGDLEW</sequence>
<accession>A0AAV6X350</accession>
<gene>
    <name evidence="1" type="ORF">BUALT_Bualt10G0039200</name>
</gene>
<evidence type="ECO:0008006" key="3">
    <source>
        <dbReference type="Google" id="ProtNLM"/>
    </source>
</evidence>
<dbReference type="Pfam" id="PF01803">
    <property type="entry name" value="LIM_bind"/>
    <property type="match status" value="1"/>
</dbReference>
<dbReference type="PANTHER" id="PTHR10378">
    <property type="entry name" value="LIM DOMAIN-BINDING PROTEIN"/>
    <property type="match status" value="1"/>
</dbReference>
<reference evidence="1" key="1">
    <citation type="submission" date="2019-10" db="EMBL/GenBank/DDBJ databases">
        <authorList>
            <person name="Zhang R."/>
            <person name="Pan Y."/>
            <person name="Wang J."/>
            <person name="Ma R."/>
            <person name="Yu S."/>
        </authorList>
    </citation>
    <scope>NUCLEOTIDE SEQUENCE</scope>
    <source>
        <strain evidence="1">LA-IB0</strain>
        <tissue evidence="1">Leaf</tissue>
    </source>
</reference>
<name>A0AAV6X350_9LAMI</name>
<protein>
    <recommendedName>
        <fullName evidence="3">Transcriptional regulator SLK2</fullName>
    </recommendedName>
</protein>
<dbReference type="InterPro" id="IPR029005">
    <property type="entry name" value="LIM-bd/SEUSS"/>
</dbReference>
<dbReference type="AlphaFoldDB" id="A0AAV6X350"/>